<feature type="region of interest" description="Disordered" evidence="1">
    <location>
        <begin position="1062"/>
        <end position="1147"/>
    </location>
</feature>
<name>A0A813C6H3_9DINO</name>
<evidence type="ECO:0000313" key="3">
    <source>
        <dbReference type="EMBL" id="CAE7940535.1"/>
    </source>
</evidence>
<feature type="compositionally biased region" description="Basic and acidic residues" evidence="1">
    <location>
        <begin position="1108"/>
        <end position="1134"/>
    </location>
</feature>
<dbReference type="EMBL" id="CAJNJA010091585">
    <property type="protein sequence ID" value="CAE7940535.1"/>
    <property type="molecule type" value="Genomic_DNA"/>
</dbReference>
<dbReference type="InterPro" id="IPR011625">
    <property type="entry name" value="A2M_N_BRD"/>
</dbReference>
<reference evidence="3" key="1">
    <citation type="submission" date="2021-02" db="EMBL/GenBank/DDBJ databases">
        <authorList>
            <person name="Dougan E. K."/>
            <person name="Rhodes N."/>
            <person name="Thang M."/>
            <person name="Chan C."/>
        </authorList>
    </citation>
    <scope>NUCLEOTIDE SEQUENCE</scope>
</reference>
<gene>
    <name evidence="3" type="primary">Snapc3</name>
    <name evidence="3" type="ORF">SNEC2469_LOCUS33925</name>
</gene>
<dbReference type="InterPro" id="IPR051802">
    <property type="entry name" value="YfhM-like"/>
</dbReference>
<feature type="non-terminal residue" evidence="3">
    <location>
        <position position="2344"/>
    </location>
</feature>
<protein>
    <submittedName>
        <fullName evidence="3">Snapc3 protein</fullName>
    </submittedName>
</protein>
<dbReference type="PANTHER" id="PTHR40094">
    <property type="entry name" value="ALPHA-2-MACROGLOBULIN HOMOLOG"/>
    <property type="match status" value="1"/>
</dbReference>
<feature type="domain" description="Alpha-2-macroglobulin bait region" evidence="2">
    <location>
        <begin position="1628"/>
        <end position="1785"/>
    </location>
</feature>
<dbReference type="GO" id="GO:0004866">
    <property type="term" value="F:endopeptidase inhibitor activity"/>
    <property type="evidence" value="ECO:0007669"/>
    <property type="project" value="TreeGrafter"/>
</dbReference>
<dbReference type="OrthoDB" id="430492at2759"/>
<evidence type="ECO:0000259" key="2">
    <source>
        <dbReference type="SMART" id="SM01359"/>
    </source>
</evidence>
<organism evidence="3 4">
    <name type="scientific">Symbiodinium necroappetens</name>
    <dbReference type="NCBI Taxonomy" id="1628268"/>
    <lineage>
        <taxon>Eukaryota</taxon>
        <taxon>Sar</taxon>
        <taxon>Alveolata</taxon>
        <taxon>Dinophyceae</taxon>
        <taxon>Suessiales</taxon>
        <taxon>Symbiodiniaceae</taxon>
        <taxon>Symbiodinium</taxon>
    </lineage>
</organism>
<keyword evidence="4" id="KW-1185">Reference proteome</keyword>
<dbReference type="Proteomes" id="UP000601435">
    <property type="component" value="Unassembled WGS sequence"/>
</dbReference>
<evidence type="ECO:0000313" key="4">
    <source>
        <dbReference type="Proteomes" id="UP000601435"/>
    </source>
</evidence>
<comment type="caution">
    <text evidence="3">The sequence shown here is derived from an EMBL/GenBank/DDBJ whole genome shotgun (WGS) entry which is preliminary data.</text>
</comment>
<feature type="compositionally biased region" description="Basic residues" evidence="1">
    <location>
        <begin position="1089"/>
        <end position="1106"/>
    </location>
</feature>
<evidence type="ECO:0000256" key="1">
    <source>
        <dbReference type="SAM" id="MobiDB-lite"/>
    </source>
</evidence>
<proteinExistence type="predicted"/>
<dbReference type="Pfam" id="PF07703">
    <property type="entry name" value="A2M_BRD"/>
    <property type="match status" value="1"/>
</dbReference>
<accession>A0A813C6H3</accession>
<dbReference type="PANTHER" id="PTHR40094:SF1">
    <property type="entry name" value="UBIQUITIN DOMAIN-CONTAINING PROTEIN"/>
    <property type="match status" value="1"/>
</dbReference>
<sequence>MLPQQLRPKCLSPSVLFFAFGTSALGKPKISHTAPEVTIAGVVRKVRLHSIELSASNIYDIPPQIVFSEVLPLGADFGDGPPPEELVPFVLEGAEVPGKLRWVSSSIARFDPSVDWPTDLQALRVVFNLQLRSVSGKRLRTAPKTLHLSTSPLDYWVQEVRSKQLNELTDGRWSSDLEAARFQPKGAFECPSDSRIQVGFSGPVVLERFLKEPSMLQLWNGTSGVGVPVSEIAPCAGEAPKPLFLELGEPPATFELRCLEFSLPVRLSTGGAYTVRMRPGSRYHPYSGPLRQGDHGLKLTGPRPFLFNFLPQRCRDVFFRLYLRHGLKADALHRLHTAISITAADGEVMQHRLEVAKKATLEMKVLDLQPGHEYTVHVRPSVDVLDGLGQPLQGSNVTLKMDQLPGLFLTPESRNPGLWSSSVADRFLPSDLPEFFPLLARRHPPEQLGNVEPTSPMQAFACPISSTEELRDFLTFYFSPEKAASSKHGPCAAKAADRPGVLLASGKDVQFNQIPVEFMRSRLLFLELVCMGQDADMRHCGMRNPGNTARFLNAASFEVTVAFASPREAPYASEEPHAMILTAVHDLNDASPRPGLEVTVWEIPSTRWMNGQSVQPPVKRIATEVTDAHGRSATSLPQEMQRPHEYGGKKAEGLERLEIPWRCLVWLLQLARSVLEESQARTVAEEDLGTCDTLSGAHAVSLSATLVSLGYDGRNVWDQLKHLREDRDKLKEAAESALQDGDEGGFEFQNMLASEITEKIEELEGKYGSQPPLPGARNEGPVQVGAKLPLPPPPPAPVASVALAKLPGMPGALPGVGSLPPGLAATIPPGVAANLPPGIAANIPPGVASALGKMPPVPGAPPMPGLAPGFAGVRPPPIPLPPGMMPPLLGQPVSLTQQQAMEYEETKARDTALEPEVIELVHYFKISDRHARMLNEQLKRRNNTYEEDIASLYEILKGAKNPGDLLMVSIRWMEKGVFRGTLTPNPAVEKAAKKYKLDAPSACKLAEVLECREDPDADLRKICEHLAASNKPSSLVMQMLRDIKAGKPVEACTRAPAIGSYLHKKETATKQNSKGGRSRTPTRRSPSRERRHRSRERPRGRSRSRGGRGGERGGDRGTHRGDRGDRGGPEENGRGRQRSRSRTDRRGGRRYLAEAVLGNFAALRVRIELSRSIQVRQRDLPGLSSLQCPAAATAPQKRQLARYAAVAIEDLPAASTPAQVNRYCLQYPATQTWMQEKSGTAGCRDHLGAEFQDLGLHRAPLAPHPAFWPVSPFGMFSANISVPANASFGPVPSVSLFWARAATPQVLNSCEEWRRHRIHYRDPVLRSTPFDVLVADPRPPTAFIKFKHFPAFLQPGQPLRVALLLETYTGIPLQNHDVKIEISKTVENTLQPLPAPEMSQAEDRGEEESTEFARSTNASGLWSQDVMFGPQREVSWIPKLGDELTVKASTRGPTGELLVQSQKLPVRLSPYEVDIRTSAGVGGAQGPLPGQDFTAWVELKAAFPDEGWSIATGPDAAKVFLVPVSAEDGETAPNGGSCMAWVHAQEQKQALAPERFVDERVCQHQISLKSPVACQFRMPAAEKYVLVAKIDVRGEAGLELIYGCTFIGQTSRDWRRRPVGSPNVFDRFEVKPEKSSYEIGETIHLEVWNPLFVKSRLLIFWGEQPAVVDVENVTRYRKVSLGTVLDQDCPMRLCQAYVFVCSTEDPSTVLEHVPRSIHYPKAAPIWALQEVKFNISRPRNSLKVQVTPQAASTAPGSDIEIEVQVDQRGQAEVAVMVVDKAWLDLRPSKLQDPLKAFEPNEIEARGPTWHVVTSLDGISSGDALQKATKIIRQRLEENPWVGFLSWPFSLRRTDQSELDVDDYLERWGQELTEFPHPPMVEEFAYRNAGGPLMMAKGMVAPMALMESAPVPAGAKALEGDDAYDAEAATSEASGATAEGAGKQVVLRKRFAKLVALNRALLEPGVNSWRTRVRLPQDLSTYVIRVVAVSHEEGGFWSWGSAESSVQTSQLVYGKPLLPRILRFMDVCRMGVSVQAVKGDSSRPFLVEAVKVQNLRLLDEASQMITMTSTSAEVRFTFASDISVGPAYVVFNIKDAETKTVLDSVAANIDVEVQQQGFRMASTTTIRANPSQGSVRKESIAPLSAVPGSGDMSFSASVGFQAPILAAILELAPRSYEQWQPLGEDILALLLGGLIIRVGYGLEAAHEGLARAISAAEERLPRQVVPGLGLVNAPPEQRSWRAGERPDLLLNSLALLTLRAAQALGLVPASWAPLDGGVLLEAALKAVEKQRKDWARCCQSDMTLVSYIGQWHLAMFFLAHPPAQSRQDLQPLWEELLRAAIEGPK</sequence>
<dbReference type="SMART" id="SM01359">
    <property type="entry name" value="A2M_N_2"/>
    <property type="match status" value="1"/>
</dbReference>